<comment type="caution">
    <text evidence="2">The sequence shown here is derived from an EMBL/GenBank/DDBJ whole genome shotgun (WGS) entry which is preliminary data.</text>
</comment>
<reference evidence="2 3" key="1">
    <citation type="submission" date="2015-07" db="EMBL/GenBank/DDBJ databases">
        <title>Emmonsia species relationships and genome sequence.</title>
        <authorList>
            <person name="Cuomo C.A."/>
            <person name="Schwartz I.S."/>
            <person name="Kenyon C."/>
            <person name="de Hoog G.S."/>
            <person name="Govender N.P."/>
            <person name="Botha A."/>
            <person name="Moreno L."/>
            <person name="de Vries M."/>
            <person name="Munoz J.F."/>
            <person name="Stielow J.B."/>
        </authorList>
    </citation>
    <scope>NUCLEOTIDE SEQUENCE [LARGE SCALE GENOMIC DNA]</scope>
    <source>
        <strain evidence="2 3">CBS 136260</strain>
    </source>
</reference>
<name>A0A1B7P6F0_9EURO</name>
<keyword evidence="3" id="KW-1185">Reference proteome</keyword>
<sequence length="109" mass="11667">MSTLLPYDNSQKRLIPVPSDIAVRHYDSFLHIERQSRQLQRDLQTLLDAQSAGLAAGLSGSAGDGSTTNGSLTPTPTQLGSSPRNTLTIPVRQPSEEEGSAFAVLDAEF</sequence>
<protein>
    <submittedName>
        <fullName evidence="2">Uncharacterized protein</fullName>
    </submittedName>
</protein>
<dbReference type="STRING" id="1658172.A0A1B7P6F0"/>
<organism evidence="2 3">
    <name type="scientific">Emergomyces africanus</name>
    <dbReference type="NCBI Taxonomy" id="1955775"/>
    <lineage>
        <taxon>Eukaryota</taxon>
        <taxon>Fungi</taxon>
        <taxon>Dikarya</taxon>
        <taxon>Ascomycota</taxon>
        <taxon>Pezizomycotina</taxon>
        <taxon>Eurotiomycetes</taxon>
        <taxon>Eurotiomycetidae</taxon>
        <taxon>Onygenales</taxon>
        <taxon>Ajellomycetaceae</taxon>
        <taxon>Emergomyces</taxon>
    </lineage>
</organism>
<dbReference type="AlphaFoldDB" id="A0A1B7P6F0"/>
<dbReference type="Proteomes" id="UP000091918">
    <property type="component" value="Unassembled WGS sequence"/>
</dbReference>
<feature type="compositionally biased region" description="Low complexity" evidence="1">
    <location>
        <begin position="56"/>
        <end position="66"/>
    </location>
</feature>
<feature type="compositionally biased region" description="Polar residues" evidence="1">
    <location>
        <begin position="67"/>
        <end position="88"/>
    </location>
</feature>
<evidence type="ECO:0000256" key="1">
    <source>
        <dbReference type="SAM" id="MobiDB-lite"/>
    </source>
</evidence>
<accession>A0A1B7P6F0</accession>
<feature type="region of interest" description="Disordered" evidence="1">
    <location>
        <begin position="56"/>
        <end position="109"/>
    </location>
</feature>
<dbReference type="EMBL" id="LGUA01000063">
    <property type="protein sequence ID" value="OAX84602.1"/>
    <property type="molecule type" value="Genomic_DNA"/>
</dbReference>
<gene>
    <name evidence="2" type="ORF">ACJ72_01029</name>
</gene>
<proteinExistence type="predicted"/>
<evidence type="ECO:0000313" key="3">
    <source>
        <dbReference type="Proteomes" id="UP000091918"/>
    </source>
</evidence>
<evidence type="ECO:0000313" key="2">
    <source>
        <dbReference type="EMBL" id="OAX84602.1"/>
    </source>
</evidence>